<dbReference type="RefSeq" id="WP_134437054.1">
    <property type="nucleotide sequence ID" value="NZ_SOML01000010.1"/>
</dbReference>
<dbReference type="AlphaFoldDB" id="A0A4Y8L1P6"/>
<sequence length="72" mass="8620">MDDIRHDDPEIGKKLLRIMAVNQSNDKKERERIREKEEKEKQKRDKLFQIRLALIFFLLGIIATVIVTILMK</sequence>
<accession>A0A4Y8L1P6</accession>
<reference evidence="2 3" key="1">
    <citation type="submission" date="2019-03" db="EMBL/GenBank/DDBJ databases">
        <title>San Antonio Military Medical Center submission to MRSN (WRAIR), pending publication.</title>
        <authorList>
            <person name="Blyth D.M."/>
            <person name="Mccarthy S.L."/>
            <person name="Schall S.E."/>
            <person name="Stam J.A."/>
            <person name="Ong A.C."/>
            <person name="Mcgann P.T."/>
        </authorList>
    </citation>
    <scope>NUCLEOTIDE SEQUENCE [LARGE SCALE GENOMIC DNA]</scope>
    <source>
        <strain evidence="2 3">MRSN571793</strain>
    </source>
</reference>
<keyword evidence="1" id="KW-0472">Membrane</keyword>
<keyword evidence="1" id="KW-0812">Transmembrane</keyword>
<name>A0A4Y8L1P6_9BACT</name>
<gene>
    <name evidence="2" type="ORF">E2605_14815</name>
</gene>
<evidence type="ECO:0000256" key="1">
    <source>
        <dbReference type="SAM" id="Phobius"/>
    </source>
</evidence>
<dbReference type="Proteomes" id="UP000297861">
    <property type="component" value="Unassembled WGS sequence"/>
</dbReference>
<comment type="caution">
    <text evidence="2">The sequence shown here is derived from an EMBL/GenBank/DDBJ whole genome shotgun (WGS) entry which is preliminary data.</text>
</comment>
<proteinExistence type="predicted"/>
<organism evidence="2 3">
    <name type="scientific">Dysgonomonas capnocytophagoides</name>
    <dbReference type="NCBI Taxonomy" id="45254"/>
    <lineage>
        <taxon>Bacteria</taxon>
        <taxon>Pseudomonadati</taxon>
        <taxon>Bacteroidota</taxon>
        <taxon>Bacteroidia</taxon>
        <taxon>Bacteroidales</taxon>
        <taxon>Dysgonomonadaceae</taxon>
        <taxon>Dysgonomonas</taxon>
    </lineage>
</organism>
<evidence type="ECO:0000313" key="2">
    <source>
        <dbReference type="EMBL" id="TFD94642.1"/>
    </source>
</evidence>
<dbReference type="EMBL" id="SOML01000010">
    <property type="protein sequence ID" value="TFD94642.1"/>
    <property type="molecule type" value="Genomic_DNA"/>
</dbReference>
<keyword evidence="3" id="KW-1185">Reference proteome</keyword>
<feature type="transmembrane region" description="Helical" evidence="1">
    <location>
        <begin position="50"/>
        <end position="71"/>
    </location>
</feature>
<keyword evidence="1" id="KW-1133">Transmembrane helix</keyword>
<evidence type="ECO:0000313" key="3">
    <source>
        <dbReference type="Proteomes" id="UP000297861"/>
    </source>
</evidence>
<protein>
    <submittedName>
        <fullName evidence="2">Uncharacterized protein</fullName>
    </submittedName>
</protein>